<evidence type="ECO:0008006" key="3">
    <source>
        <dbReference type="Google" id="ProtNLM"/>
    </source>
</evidence>
<evidence type="ECO:0000313" key="2">
    <source>
        <dbReference type="Proteomes" id="UP001589532"/>
    </source>
</evidence>
<evidence type="ECO:0000313" key="1">
    <source>
        <dbReference type="EMBL" id="MFB9627424.1"/>
    </source>
</evidence>
<dbReference type="Proteomes" id="UP001589532">
    <property type="component" value="Unassembled WGS sequence"/>
</dbReference>
<gene>
    <name evidence="1" type="ORF">ACFFSA_30455</name>
</gene>
<name>A0ABV5S6Y1_9ACTN</name>
<sequence length="55" mass="5961">MVPVAGSPATGPQIRARLSPLLFEHINCPGSHPFHRPDQHGRLREVAALDAEPGR</sequence>
<reference evidence="1 2" key="1">
    <citation type="submission" date="2024-09" db="EMBL/GenBank/DDBJ databases">
        <authorList>
            <person name="Sun Q."/>
            <person name="Mori K."/>
        </authorList>
    </citation>
    <scope>NUCLEOTIDE SEQUENCE [LARGE SCALE GENOMIC DNA]</scope>
    <source>
        <strain evidence="1 2">JCM 3143</strain>
    </source>
</reference>
<accession>A0ABV5S6Y1</accession>
<dbReference type="RefSeq" id="WP_345003134.1">
    <property type="nucleotide sequence ID" value="NZ_BAAAXV010000012.1"/>
</dbReference>
<protein>
    <recommendedName>
        <fullName evidence="3">Tn3 transposase DDE domain-containing protein</fullName>
    </recommendedName>
</protein>
<keyword evidence="2" id="KW-1185">Reference proteome</keyword>
<proteinExistence type="predicted"/>
<comment type="caution">
    <text evidence="1">The sequence shown here is derived from an EMBL/GenBank/DDBJ whole genome shotgun (WGS) entry which is preliminary data.</text>
</comment>
<organism evidence="1 2">
    <name type="scientific">Nonomuraea helvata</name>
    <dbReference type="NCBI Taxonomy" id="37484"/>
    <lineage>
        <taxon>Bacteria</taxon>
        <taxon>Bacillati</taxon>
        <taxon>Actinomycetota</taxon>
        <taxon>Actinomycetes</taxon>
        <taxon>Streptosporangiales</taxon>
        <taxon>Streptosporangiaceae</taxon>
        <taxon>Nonomuraea</taxon>
    </lineage>
</organism>
<dbReference type="EMBL" id="JBHMBW010000032">
    <property type="protein sequence ID" value="MFB9627424.1"/>
    <property type="molecule type" value="Genomic_DNA"/>
</dbReference>